<protein>
    <recommendedName>
        <fullName evidence="3">Preprotein translocase subunit SecB</fullName>
    </recommendedName>
</protein>
<evidence type="ECO:0000313" key="1">
    <source>
        <dbReference type="EMBL" id="GGP17310.1"/>
    </source>
</evidence>
<comment type="caution">
    <text evidence="1">The sequence shown here is derived from an EMBL/GenBank/DDBJ whole genome shotgun (WGS) entry which is preliminary data.</text>
</comment>
<dbReference type="EMBL" id="BMLW01000030">
    <property type="protein sequence ID" value="GGP17310.1"/>
    <property type="molecule type" value="Genomic_DNA"/>
</dbReference>
<accession>A0ABQ2P3H7</accession>
<evidence type="ECO:0008006" key="3">
    <source>
        <dbReference type="Google" id="ProtNLM"/>
    </source>
</evidence>
<reference evidence="2" key="1">
    <citation type="journal article" date="2019" name="Int. J. Syst. Evol. Microbiol.">
        <title>The Global Catalogue of Microorganisms (GCM) 10K type strain sequencing project: providing services to taxonomists for standard genome sequencing and annotation.</title>
        <authorList>
            <consortium name="The Broad Institute Genomics Platform"/>
            <consortium name="The Broad Institute Genome Sequencing Center for Infectious Disease"/>
            <person name="Wu L."/>
            <person name="Ma J."/>
        </authorList>
    </citation>
    <scope>NUCLEOTIDE SEQUENCE [LARGE SCALE GENOMIC DNA]</scope>
    <source>
        <strain evidence="2">CGMCC 1.7693</strain>
    </source>
</reference>
<sequence length="122" mass="14527">MKKDFSISIVDLDLVSVDYQVNRNLKEEKHDMNIDYTIDNDKKINFNIELIYEKEDIKVNCNFKFVIVISELDEIDKFIEENEKDILYPVYMKMSNVVSFLTDQSHLFPININPGIWIENEN</sequence>
<organism evidence="1 2">
    <name type="scientific">Oceanobacillus neutriphilus</name>
    <dbReference type="NCBI Taxonomy" id="531815"/>
    <lineage>
        <taxon>Bacteria</taxon>
        <taxon>Bacillati</taxon>
        <taxon>Bacillota</taxon>
        <taxon>Bacilli</taxon>
        <taxon>Bacillales</taxon>
        <taxon>Bacillaceae</taxon>
        <taxon>Oceanobacillus</taxon>
    </lineage>
</organism>
<evidence type="ECO:0000313" key="2">
    <source>
        <dbReference type="Proteomes" id="UP000641206"/>
    </source>
</evidence>
<keyword evidence="2" id="KW-1185">Reference proteome</keyword>
<dbReference type="Proteomes" id="UP000641206">
    <property type="component" value="Unassembled WGS sequence"/>
</dbReference>
<name>A0ABQ2P3H7_9BACI</name>
<dbReference type="RefSeq" id="WP_188738776.1">
    <property type="nucleotide sequence ID" value="NZ_BMLW01000030.1"/>
</dbReference>
<gene>
    <name evidence="1" type="ORF">GCM10011346_52650</name>
</gene>
<proteinExistence type="predicted"/>